<name>A0A2T2Z863_9NOCA</name>
<dbReference type="AlphaFoldDB" id="A0A2T2Z863"/>
<accession>A0A2T2Z863</accession>
<protein>
    <submittedName>
        <fullName evidence="2">Uncharacterized protein</fullName>
    </submittedName>
</protein>
<sequence>MTETPTLDELVETASARHNGASGRRLADIAQKAGYEVSHATLNRIRRGTYTSTPTDQTLKAIAFLAGVDPKVAFAALAAQNEATRHTAELYYQWARLQLQSRRLTHEYAHAREISVDEAEDELAEIFEMDEDRRQGRPWTPPWDPGPEYSEDDTPWLRSWWSDPPKQDARGVYTMNLPRWMHGNIPIGGDAEAQQVGHILSRHPGSMSFVLQGIADESAFRTIVYLAVANPSTFRADLAEQDLQGFLNEDRHLVELVVVDKIPTSADGGADIDKLTAIRNARLTSTAAPPRRDSMPPFNPANELAAWAHDKSDIPPDDYEDGIEDRADDEDFEGR</sequence>
<comment type="caution">
    <text evidence="2">The sequence shown here is derived from an EMBL/GenBank/DDBJ whole genome shotgun (WGS) entry which is preliminary data.</text>
</comment>
<evidence type="ECO:0000313" key="2">
    <source>
        <dbReference type="EMBL" id="PSR63953.1"/>
    </source>
</evidence>
<gene>
    <name evidence="2" type="ORF">C8259_08865</name>
</gene>
<dbReference type="Proteomes" id="UP000241647">
    <property type="component" value="Unassembled WGS sequence"/>
</dbReference>
<evidence type="ECO:0000313" key="3">
    <source>
        <dbReference type="Proteomes" id="UP000241647"/>
    </source>
</evidence>
<feature type="region of interest" description="Disordered" evidence="1">
    <location>
        <begin position="283"/>
        <end position="335"/>
    </location>
</feature>
<dbReference type="GO" id="GO:0003677">
    <property type="term" value="F:DNA binding"/>
    <property type="evidence" value="ECO:0007669"/>
    <property type="project" value="InterPro"/>
</dbReference>
<proteinExistence type="predicted"/>
<dbReference type="InterPro" id="IPR010982">
    <property type="entry name" value="Lambda_DNA-bd_dom_sf"/>
</dbReference>
<reference evidence="2 3" key="1">
    <citation type="submission" date="2018-02" db="EMBL/GenBank/DDBJ databases">
        <title>8 Nocardia nova and 1 Nocardia cyriacigeorgica strain used for evolution to TMP-SMX.</title>
        <authorList>
            <person name="Mehta H."/>
            <person name="Weng J."/>
            <person name="Shamoo Y."/>
        </authorList>
    </citation>
    <scope>NUCLEOTIDE SEQUENCE [LARGE SCALE GENOMIC DNA]</scope>
    <source>
        <strain evidence="2 3">ATCC 33727</strain>
    </source>
</reference>
<evidence type="ECO:0000256" key="1">
    <source>
        <dbReference type="SAM" id="MobiDB-lite"/>
    </source>
</evidence>
<organism evidence="2 3">
    <name type="scientific">Nocardia nova</name>
    <dbReference type="NCBI Taxonomy" id="37330"/>
    <lineage>
        <taxon>Bacteria</taxon>
        <taxon>Bacillati</taxon>
        <taxon>Actinomycetota</taxon>
        <taxon>Actinomycetes</taxon>
        <taxon>Mycobacteriales</taxon>
        <taxon>Nocardiaceae</taxon>
        <taxon>Nocardia</taxon>
    </lineage>
</organism>
<feature type="compositionally biased region" description="Acidic residues" evidence="1">
    <location>
        <begin position="315"/>
        <end position="335"/>
    </location>
</feature>
<dbReference type="EMBL" id="PYHS01000004">
    <property type="protein sequence ID" value="PSR63953.1"/>
    <property type="molecule type" value="Genomic_DNA"/>
</dbReference>
<dbReference type="Gene3D" id="1.10.260.40">
    <property type="entry name" value="lambda repressor-like DNA-binding domains"/>
    <property type="match status" value="1"/>
</dbReference>